<dbReference type="AlphaFoldDB" id="A0A6J6KPP4"/>
<dbReference type="InterPro" id="IPR012437">
    <property type="entry name" value="DUF1638"/>
</dbReference>
<gene>
    <name evidence="2" type="ORF">UFOPK2166_00832</name>
</gene>
<accession>A0A6J6KPP4</accession>
<evidence type="ECO:0000313" key="2">
    <source>
        <dbReference type="EMBL" id="CAB4651286.1"/>
    </source>
</evidence>
<reference evidence="2" key="1">
    <citation type="submission" date="2020-05" db="EMBL/GenBank/DDBJ databases">
        <authorList>
            <person name="Chiriac C."/>
            <person name="Salcher M."/>
            <person name="Ghai R."/>
            <person name="Kavagutti S V."/>
        </authorList>
    </citation>
    <scope>NUCLEOTIDE SEQUENCE</scope>
</reference>
<feature type="domain" description="DUF1638" evidence="1">
    <location>
        <begin position="37"/>
        <end position="190"/>
    </location>
</feature>
<sequence>MSVDARPLIIACGALVSELRSVLEANQLTDVEEVRYLPANLHNRPEGIVPALREHLDKRESRQTFVGYADCGTGGLIDAMLVDYPGVQRIAGAHCYEFFAGSKLFNELQDDQPGTFYLTDFLAKHFNALVWEGLGLDKHPELRDTYFGNYTRVVLLSQAESASVLETAKQAAVQLGLAFEHRHVGIKGLADSIPVAFGRSEITKASV</sequence>
<organism evidence="2">
    <name type="scientific">freshwater metagenome</name>
    <dbReference type="NCBI Taxonomy" id="449393"/>
    <lineage>
        <taxon>unclassified sequences</taxon>
        <taxon>metagenomes</taxon>
        <taxon>ecological metagenomes</taxon>
    </lineage>
</organism>
<protein>
    <submittedName>
        <fullName evidence="2">Unannotated protein</fullName>
    </submittedName>
</protein>
<dbReference type="EMBL" id="CAEZWB010000105">
    <property type="protein sequence ID" value="CAB4651286.1"/>
    <property type="molecule type" value="Genomic_DNA"/>
</dbReference>
<evidence type="ECO:0000259" key="1">
    <source>
        <dbReference type="Pfam" id="PF07796"/>
    </source>
</evidence>
<dbReference type="Pfam" id="PF07796">
    <property type="entry name" value="DUF1638"/>
    <property type="match status" value="1"/>
</dbReference>
<name>A0A6J6KPP4_9ZZZZ</name>
<proteinExistence type="predicted"/>